<dbReference type="InterPro" id="IPR002110">
    <property type="entry name" value="Ankyrin_rpt"/>
</dbReference>
<organism evidence="4 5">
    <name type="scientific">Podospora didyma</name>
    <dbReference type="NCBI Taxonomy" id="330526"/>
    <lineage>
        <taxon>Eukaryota</taxon>
        <taxon>Fungi</taxon>
        <taxon>Dikarya</taxon>
        <taxon>Ascomycota</taxon>
        <taxon>Pezizomycotina</taxon>
        <taxon>Sordariomycetes</taxon>
        <taxon>Sordariomycetidae</taxon>
        <taxon>Sordariales</taxon>
        <taxon>Podosporaceae</taxon>
        <taxon>Podospora</taxon>
    </lineage>
</organism>
<dbReference type="InterPro" id="IPR056884">
    <property type="entry name" value="NPHP3-like_N"/>
</dbReference>
<reference evidence="4" key="2">
    <citation type="submission" date="2023-06" db="EMBL/GenBank/DDBJ databases">
        <authorList>
            <consortium name="Lawrence Berkeley National Laboratory"/>
            <person name="Haridas S."/>
            <person name="Hensen N."/>
            <person name="Bonometti L."/>
            <person name="Westerberg I."/>
            <person name="Brannstrom I.O."/>
            <person name="Guillou S."/>
            <person name="Cros-Aarteil S."/>
            <person name="Calhoun S."/>
            <person name="Kuo A."/>
            <person name="Mondo S."/>
            <person name="Pangilinan J."/>
            <person name="Riley R."/>
            <person name="LaButti K."/>
            <person name="Andreopoulos B."/>
            <person name="Lipzen A."/>
            <person name="Chen C."/>
            <person name="Yanf M."/>
            <person name="Daum C."/>
            <person name="Ng V."/>
            <person name="Clum A."/>
            <person name="Steindorff A."/>
            <person name="Ohm R."/>
            <person name="Martin F."/>
            <person name="Silar P."/>
            <person name="Natvig D."/>
            <person name="Lalanne C."/>
            <person name="Gautier V."/>
            <person name="Ament-velasquez S.L."/>
            <person name="Kruys A."/>
            <person name="Hutchinson M.I."/>
            <person name="Powell A.J."/>
            <person name="Barry K."/>
            <person name="Miller A.N."/>
            <person name="Grigoriev I.V."/>
            <person name="Debuchy R."/>
            <person name="Gladieux P."/>
            <person name="Thoren M.H."/>
            <person name="Johannesson H."/>
        </authorList>
    </citation>
    <scope>NUCLEOTIDE SEQUENCE</scope>
    <source>
        <strain evidence="4">CBS 232.78</strain>
    </source>
</reference>
<feature type="non-terminal residue" evidence="4">
    <location>
        <position position="1"/>
    </location>
</feature>
<dbReference type="Gene3D" id="3.40.50.300">
    <property type="entry name" value="P-loop containing nucleotide triphosphate hydrolases"/>
    <property type="match status" value="1"/>
</dbReference>
<dbReference type="InterPro" id="IPR054471">
    <property type="entry name" value="GPIID_WHD"/>
</dbReference>
<dbReference type="SUPFAM" id="SSF48403">
    <property type="entry name" value="Ankyrin repeat"/>
    <property type="match status" value="1"/>
</dbReference>
<evidence type="ECO:0000259" key="2">
    <source>
        <dbReference type="Pfam" id="PF22939"/>
    </source>
</evidence>
<dbReference type="Pfam" id="PF24883">
    <property type="entry name" value="NPHP3_N"/>
    <property type="match status" value="1"/>
</dbReference>
<protein>
    <recommendedName>
        <fullName evidence="6">NACHT domain-containing protein</fullName>
    </recommendedName>
</protein>
<dbReference type="Pfam" id="PF12796">
    <property type="entry name" value="Ank_2"/>
    <property type="match status" value="1"/>
</dbReference>
<proteinExistence type="predicted"/>
<evidence type="ECO:0008006" key="6">
    <source>
        <dbReference type="Google" id="ProtNLM"/>
    </source>
</evidence>
<dbReference type="EMBL" id="JAULSW010000002">
    <property type="protein sequence ID" value="KAK3391226.1"/>
    <property type="molecule type" value="Genomic_DNA"/>
</dbReference>
<dbReference type="AlphaFoldDB" id="A0AAE0P0P8"/>
<feature type="domain" description="Nephrocystin 3-like N-terminal" evidence="3">
    <location>
        <begin position="232"/>
        <end position="398"/>
    </location>
</feature>
<comment type="caution">
    <text evidence="4">The sequence shown here is derived from an EMBL/GenBank/DDBJ whole genome shotgun (WGS) entry which is preliminary data.</text>
</comment>
<dbReference type="Proteomes" id="UP001285441">
    <property type="component" value="Unassembled WGS sequence"/>
</dbReference>
<dbReference type="SUPFAM" id="SSF52540">
    <property type="entry name" value="P-loop containing nucleoside triphosphate hydrolases"/>
    <property type="match status" value="1"/>
</dbReference>
<sequence>MDPLSVSASIIAVLQLSSDVFKYVIGAAGAAKERRRLRTEIIACESVLLQLQDVTDDADGGETDWNEKMVSLRGPNTPLSRLTAALEAVKVKLEPKKRLDMALSALKWPFDEQEVNNLISVIEREKSILQLALTSDCRVLMRKIKQASTENGKLLADVIERMKAKSTRDEMQFAEFTSLLGGIRTTQDGMEADVRYLRKDRAISDWQNVLDWFSPTDYASQQSDFVKRRQDGTGQWLLDSSEFKAWLKADSRTLFCPGIPGAGKTILASIVVNYLTMCFGDDDDVGVAYLYCNFQRQDEQTPDGLVSNLLKQLAEEQRHSVADKVRFLYDKYRSKGMRPSLDEISRCLQLVATTYTRVFIVVDALDECQTANGCRSKFLSEVFSLQAICPVSVFATSRFIPEIVERFRGSTSLEIRASKEDVEGYVQGRLKLLPAFVQQNQRLQEEIKNGIAEAADGMFLLAQIYLHSLDDKPTPKAIRNALGHFQKQAPGCSEDQKVEVLSHAYDQTMKRINGQRPGLKKFAKQILLWVTCAKRPLTTTELRHALAVEMGETALDPENLPQIEDVVSVCAGLVIVDEESAIARLVHYTAQEYFERTWTNWFPDAHRVLAVACATYLSFAVFRNGNCQTDIELEERLALNPLYSYASHNWGHHARNLLELPQEVVNFLDYPNNVQGSSQALMAVKRYSWHAHYSQEVPTRVIGLHLASYFGVPTAIERILGRGYPVDWKDSYNQTPLTYAARGGHESAIRFLLANNNAFVD</sequence>
<evidence type="ECO:0000256" key="1">
    <source>
        <dbReference type="ARBA" id="ARBA00022737"/>
    </source>
</evidence>
<dbReference type="InterPro" id="IPR036770">
    <property type="entry name" value="Ankyrin_rpt-contain_sf"/>
</dbReference>
<feature type="domain" description="GPI inositol-deacylase winged helix" evidence="2">
    <location>
        <begin position="519"/>
        <end position="594"/>
    </location>
</feature>
<dbReference type="PANTHER" id="PTHR10039">
    <property type="entry name" value="AMELOGENIN"/>
    <property type="match status" value="1"/>
</dbReference>
<dbReference type="InterPro" id="IPR027417">
    <property type="entry name" value="P-loop_NTPase"/>
</dbReference>
<name>A0AAE0P0P8_9PEZI</name>
<dbReference type="Pfam" id="PF22939">
    <property type="entry name" value="WHD_GPIID"/>
    <property type="match status" value="1"/>
</dbReference>
<evidence type="ECO:0000313" key="5">
    <source>
        <dbReference type="Proteomes" id="UP001285441"/>
    </source>
</evidence>
<keyword evidence="5" id="KW-1185">Reference proteome</keyword>
<reference evidence="4" key="1">
    <citation type="journal article" date="2023" name="Mol. Phylogenet. Evol.">
        <title>Genome-scale phylogeny and comparative genomics of the fungal order Sordariales.</title>
        <authorList>
            <person name="Hensen N."/>
            <person name="Bonometti L."/>
            <person name="Westerberg I."/>
            <person name="Brannstrom I.O."/>
            <person name="Guillou S."/>
            <person name="Cros-Aarteil S."/>
            <person name="Calhoun S."/>
            <person name="Haridas S."/>
            <person name="Kuo A."/>
            <person name="Mondo S."/>
            <person name="Pangilinan J."/>
            <person name="Riley R."/>
            <person name="LaButti K."/>
            <person name="Andreopoulos B."/>
            <person name="Lipzen A."/>
            <person name="Chen C."/>
            <person name="Yan M."/>
            <person name="Daum C."/>
            <person name="Ng V."/>
            <person name="Clum A."/>
            <person name="Steindorff A."/>
            <person name="Ohm R.A."/>
            <person name="Martin F."/>
            <person name="Silar P."/>
            <person name="Natvig D.O."/>
            <person name="Lalanne C."/>
            <person name="Gautier V."/>
            <person name="Ament-Velasquez S.L."/>
            <person name="Kruys A."/>
            <person name="Hutchinson M.I."/>
            <person name="Powell A.J."/>
            <person name="Barry K."/>
            <person name="Miller A.N."/>
            <person name="Grigoriev I.V."/>
            <person name="Debuchy R."/>
            <person name="Gladieux P."/>
            <person name="Hiltunen Thoren M."/>
            <person name="Johannesson H."/>
        </authorList>
    </citation>
    <scope>NUCLEOTIDE SEQUENCE</scope>
    <source>
        <strain evidence="4">CBS 232.78</strain>
    </source>
</reference>
<accession>A0AAE0P0P8</accession>
<dbReference type="PANTHER" id="PTHR10039:SF15">
    <property type="entry name" value="NACHT DOMAIN-CONTAINING PROTEIN"/>
    <property type="match status" value="1"/>
</dbReference>
<gene>
    <name evidence="4" type="ORF">B0H63DRAFT_411349</name>
</gene>
<keyword evidence="1" id="KW-0677">Repeat</keyword>
<evidence type="ECO:0000313" key="4">
    <source>
        <dbReference type="EMBL" id="KAK3391226.1"/>
    </source>
</evidence>
<evidence type="ECO:0000259" key="3">
    <source>
        <dbReference type="Pfam" id="PF24883"/>
    </source>
</evidence>
<dbReference type="Gene3D" id="1.25.40.20">
    <property type="entry name" value="Ankyrin repeat-containing domain"/>
    <property type="match status" value="1"/>
</dbReference>